<dbReference type="KEGG" id="fiy:BN1229_v1_0538"/>
<dbReference type="Gene3D" id="3.40.50.300">
    <property type="entry name" value="P-loop containing nucleotide triphosphate hydrolases"/>
    <property type="match status" value="1"/>
</dbReference>
<organism evidence="1 2">
    <name type="scientific">Candidatus Filomicrobium marinum</name>
    <dbReference type="NCBI Taxonomy" id="1608628"/>
    <lineage>
        <taxon>Bacteria</taxon>
        <taxon>Pseudomonadati</taxon>
        <taxon>Pseudomonadota</taxon>
        <taxon>Alphaproteobacteria</taxon>
        <taxon>Hyphomicrobiales</taxon>
        <taxon>Hyphomicrobiaceae</taxon>
        <taxon>Filomicrobium</taxon>
    </lineage>
</organism>
<name>A0A0D6JAP8_9HYPH</name>
<dbReference type="SUPFAM" id="SSF52540">
    <property type="entry name" value="P-loop containing nucleoside triphosphate hydrolases"/>
    <property type="match status" value="1"/>
</dbReference>
<dbReference type="InterPro" id="IPR027417">
    <property type="entry name" value="P-loop_NTPase"/>
</dbReference>
<gene>
    <name evidence="1" type="ORF">YBN1229_v1_0538</name>
</gene>
<keyword evidence="2" id="KW-1185">Reference proteome</keyword>
<dbReference type="EMBL" id="LN829119">
    <property type="protein sequence ID" value="CPR15862.1"/>
    <property type="molecule type" value="Genomic_DNA"/>
</dbReference>
<accession>A0A0D6JAP8</accession>
<reference evidence="2" key="1">
    <citation type="submission" date="2015-02" db="EMBL/GenBank/DDBJ databases">
        <authorList>
            <person name="Chooi Y.-H."/>
        </authorList>
    </citation>
    <scope>NUCLEOTIDE SEQUENCE [LARGE SCALE GENOMIC DNA]</scope>
    <source>
        <strain evidence="2">strain Y</strain>
    </source>
</reference>
<dbReference type="AlphaFoldDB" id="A0A0D6JAP8"/>
<proteinExistence type="predicted"/>
<dbReference type="Proteomes" id="UP000033187">
    <property type="component" value="Chromosome 1"/>
</dbReference>
<protein>
    <recommendedName>
        <fullName evidence="3">Sulfotransferase domain-containing protein</fullName>
    </recommendedName>
</protein>
<evidence type="ECO:0000313" key="2">
    <source>
        <dbReference type="Proteomes" id="UP000033187"/>
    </source>
</evidence>
<sequence length="297" mass="33732">MGYHGRFLGQKALGQTNCAEELAQGVFEAKSLIFCLTNGRTGTRSLTSLFDCVPHVHAAHEEKPSFHLLMRWVQRNPALARDFWLFAKIPAISDHPQPVHVDTSHVFGKGFLEPLLDLGARPKLIILTRNTRLIAKSMLALNDIPGRTKRALKWYLSPSDPVFHRLPEPDSFSDYQLCYWHALETEARQAHYRRLCQSHGLTCVDADTATLNNLDCFERLCANLGIELDEQARENLKSHVGRTLNSRTNEKKQRPILLPSNFDEAEEEVRQNIMTEQPLMMRKSTSGSYLATALKNL</sequence>
<evidence type="ECO:0000313" key="1">
    <source>
        <dbReference type="EMBL" id="CPR15862.1"/>
    </source>
</evidence>
<evidence type="ECO:0008006" key="3">
    <source>
        <dbReference type="Google" id="ProtNLM"/>
    </source>
</evidence>